<evidence type="ECO:0000313" key="1">
    <source>
        <dbReference type="Proteomes" id="UP000887574"/>
    </source>
</evidence>
<dbReference type="AlphaFoldDB" id="A0A915E2B0"/>
<proteinExistence type="predicted"/>
<protein>
    <submittedName>
        <fullName evidence="2">Uncharacterized protein</fullName>
    </submittedName>
</protein>
<sequence>MLAYALLLLRKIASELLYDQNSGFISPVRTSKSVHSSVGKRHSSATSIMTSSKWIAIDAEQEFKSGGNPKAPLMDVYLQWIVDAWKSLPDAAIANEDNRIHCFKEHGPIPQGQFELLAARSSVRQAAGAEEKNKEEDEEMARPATNLFILKTIILILRSQTSSSSTSSPTRVDAPRVSSFQSNLVSSSRARLYLSARVTNSIPSLSQGSSSVP</sequence>
<evidence type="ECO:0000313" key="2">
    <source>
        <dbReference type="WBParaSite" id="jg26194"/>
    </source>
</evidence>
<name>A0A915E2B0_9BILA</name>
<organism evidence="1 2">
    <name type="scientific">Ditylenchus dipsaci</name>
    <dbReference type="NCBI Taxonomy" id="166011"/>
    <lineage>
        <taxon>Eukaryota</taxon>
        <taxon>Metazoa</taxon>
        <taxon>Ecdysozoa</taxon>
        <taxon>Nematoda</taxon>
        <taxon>Chromadorea</taxon>
        <taxon>Rhabditida</taxon>
        <taxon>Tylenchina</taxon>
        <taxon>Tylenchomorpha</taxon>
        <taxon>Sphaerularioidea</taxon>
        <taxon>Anguinidae</taxon>
        <taxon>Anguininae</taxon>
        <taxon>Ditylenchus</taxon>
    </lineage>
</organism>
<dbReference type="WBParaSite" id="jg26194">
    <property type="protein sequence ID" value="jg26194"/>
    <property type="gene ID" value="jg26194"/>
</dbReference>
<keyword evidence="1" id="KW-1185">Reference proteome</keyword>
<reference evidence="2" key="1">
    <citation type="submission" date="2022-11" db="UniProtKB">
        <authorList>
            <consortium name="WormBaseParasite"/>
        </authorList>
    </citation>
    <scope>IDENTIFICATION</scope>
</reference>
<dbReference type="Proteomes" id="UP000887574">
    <property type="component" value="Unplaced"/>
</dbReference>
<accession>A0A915E2B0</accession>